<keyword evidence="2" id="KW-1185">Reference proteome</keyword>
<accession>A0ABP4V750</accession>
<evidence type="ECO:0000313" key="2">
    <source>
        <dbReference type="Proteomes" id="UP001500618"/>
    </source>
</evidence>
<dbReference type="RefSeq" id="WP_163568406.1">
    <property type="nucleotide sequence ID" value="NZ_BAAANY010000040.1"/>
</dbReference>
<dbReference type="InterPro" id="IPR023393">
    <property type="entry name" value="START-like_dom_sf"/>
</dbReference>
<organism evidence="1 2">
    <name type="scientific">Fodinicola feengrottensis</name>
    <dbReference type="NCBI Taxonomy" id="435914"/>
    <lineage>
        <taxon>Bacteria</taxon>
        <taxon>Bacillati</taxon>
        <taxon>Actinomycetota</taxon>
        <taxon>Actinomycetes</taxon>
        <taxon>Mycobacteriales</taxon>
        <taxon>Fodinicola</taxon>
    </lineage>
</organism>
<proteinExistence type="predicted"/>
<dbReference type="Proteomes" id="UP001500618">
    <property type="component" value="Unassembled WGS sequence"/>
</dbReference>
<gene>
    <name evidence="1" type="ORF">GCM10009765_76620</name>
</gene>
<protein>
    <submittedName>
        <fullName evidence="1">Uncharacterized protein</fullName>
    </submittedName>
</protein>
<dbReference type="EMBL" id="BAAANY010000040">
    <property type="protein sequence ID" value="GAA1716621.1"/>
    <property type="molecule type" value="Genomic_DNA"/>
</dbReference>
<dbReference type="Gene3D" id="3.30.530.20">
    <property type="match status" value="1"/>
</dbReference>
<reference evidence="2" key="1">
    <citation type="journal article" date="2019" name="Int. J. Syst. Evol. Microbiol.">
        <title>The Global Catalogue of Microorganisms (GCM) 10K type strain sequencing project: providing services to taxonomists for standard genome sequencing and annotation.</title>
        <authorList>
            <consortium name="The Broad Institute Genomics Platform"/>
            <consortium name="The Broad Institute Genome Sequencing Center for Infectious Disease"/>
            <person name="Wu L."/>
            <person name="Ma J."/>
        </authorList>
    </citation>
    <scope>NUCLEOTIDE SEQUENCE [LARGE SCALE GENOMIC DNA]</scope>
    <source>
        <strain evidence="2">JCM 14718</strain>
    </source>
</reference>
<comment type="caution">
    <text evidence="1">The sequence shown here is derived from an EMBL/GenBank/DDBJ whole genome shotgun (WGS) entry which is preliminary data.</text>
</comment>
<sequence length="108" mass="11360">MRALRRPPIRQAKVELSFRVLGPALTRVAVEHRGWEALTDAQAHEECALPDGGGYAGGSHVRGWQQILARSAAALGELVAADPAAQAGLIAPEVVTFVSPKGSPLSQE</sequence>
<evidence type="ECO:0000313" key="1">
    <source>
        <dbReference type="EMBL" id="GAA1716621.1"/>
    </source>
</evidence>
<name>A0ABP4V750_9ACTN</name>